<keyword evidence="2" id="KW-0472">Membrane</keyword>
<dbReference type="EMBL" id="RKRF01000002">
    <property type="protein sequence ID" value="RPF57030.1"/>
    <property type="molecule type" value="Genomic_DNA"/>
</dbReference>
<dbReference type="AlphaFoldDB" id="A0A3N5BPN0"/>
<feature type="transmembrane region" description="Helical" evidence="2">
    <location>
        <begin position="279"/>
        <end position="299"/>
    </location>
</feature>
<comment type="caution">
    <text evidence="3">The sequence shown here is derived from an EMBL/GenBank/DDBJ whole genome shotgun (WGS) entry which is preliminary data.</text>
</comment>
<keyword evidence="4" id="KW-1185">Reference proteome</keyword>
<gene>
    <name evidence="3" type="ORF">EDC24_0078</name>
</gene>
<feature type="compositionally biased region" description="Basic and acidic residues" evidence="1">
    <location>
        <begin position="193"/>
        <end position="204"/>
    </location>
</feature>
<evidence type="ECO:0000256" key="1">
    <source>
        <dbReference type="SAM" id="MobiDB-lite"/>
    </source>
</evidence>
<sequence>MKNILLLITILIGMGMLLPQSMFAEEENLPECTITIESAKHDDQNKAIATKPCGDEVRGFYASNVDSFLLTGASTGHVKENGEKHTIYLVNDDHPKAILTVYIKRNHDKEEDTEEKQDDSDNTKDETDNDSSDENTKDETDDDSNKEHTKEKTDDDESSKKTEEENKQDDSNNQDHVEQDSSSQEQNNTSDNNKSEQNKEHEEEQNVQEPKQQEKQGKESKSSEEKPKEETEKNDENSKEHQYINEHNYQHLGVDSTSNNLKQYVLSKSIIDSMFGQSLSVYLLNSGVIGTLAFTYWWYLSK</sequence>
<feature type="region of interest" description="Disordered" evidence="1">
    <location>
        <begin position="105"/>
        <end position="240"/>
    </location>
</feature>
<dbReference type="Proteomes" id="UP000276443">
    <property type="component" value="Unassembled WGS sequence"/>
</dbReference>
<dbReference type="RefSeq" id="WP_124218905.1">
    <property type="nucleotide sequence ID" value="NZ_RKRF01000002.1"/>
</dbReference>
<reference evidence="3 4" key="1">
    <citation type="submission" date="2018-11" db="EMBL/GenBank/DDBJ databases">
        <title>Genomic Encyclopedia of Type Strains, Phase IV (KMG-IV): sequencing the most valuable type-strain genomes for metagenomic binning, comparative biology and taxonomic classification.</title>
        <authorList>
            <person name="Goeker M."/>
        </authorList>
    </citation>
    <scope>NUCLEOTIDE SEQUENCE [LARGE SCALE GENOMIC DNA]</scope>
    <source>
        <strain evidence="3 4">DSM 18090</strain>
    </source>
</reference>
<evidence type="ECO:0000313" key="3">
    <source>
        <dbReference type="EMBL" id="RPF57030.1"/>
    </source>
</evidence>
<name>A0A3N5BPN0_9BACI</name>
<protein>
    <submittedName>
        <fullName evidence="3">Uncharacterized protein</fullName>
    </submittedName>
</protein>
<keyword evidence="2" id="KW-1133">Transmembrane helix</keyword>
<organism evidence="3 4">
    <name type="scientific">Aquisalibacillus elongatus</name>
    <dbReference type="NCBI Taxonomy" id="485577"/>
    <lineage>
        <taxon>Bacteria</taxon>
        <taxon>Bacillati</taxon>
        <taxon>Bacillota</taxon>
        <taxon>Bacilli</taxon>
        <taxon>Bacillales</taxon>
        <taxon>Bacillaceae</taxon>
        <taxon>Aquisalibacillus</taxon>
    </lineage>
</organism>
<accession>A0A3N5BPN0</accession>
<feature type="compositionally biased region" description="Polar residues" evidence="1">
    <location>
        <begin position="180"/>
        <end position="192"/>
    </location>
</feature>
<keyword evidence="2" id="KW-0812">Transmembrane</keyword>
<feature type="compositionally biased region" description="Basic and acidic residues" evidence="1">
    <location>
        <begin position="211"/>
        <end position="240"/>
    </location>
</feature>
<feature type="compositionally biased region" description="Basic and acidic residues" evidence="1">
    <location>
        <begin position="134"/>
        <end position="179"/>
    </location>
</feature>
<proteinExistence type="predicted"/>
<evidence type="ECO:0000313" key="4">
    <source>
        <dbReference type="Proteomes" id="UP000276443"/>
    </source>
</evidence>
<evidence type="ECO:0000256" key="2">
    <source>
        <dbReference type="SAM" id="Phobius"/>
    </source>
</evidence>